<dbReference type="InterPro" id="IPR004254">
    <property type="entry name" value="AdipoR/HlyIII-related"/>
</dbReference>
<accession>A0A087G8N6</accession>
<feature type="binding site" evidence="6">
    <location>
        <position position="306"/>
    </location>
    <ligand>
        <name>Zn(2+)</name>
        <dbReference type="ChEBI" id="CHEBI:29105"/>
    </ligand>
</feature>
<dbReference type="PANTHER" id="PTHR20855:SF115">
    <property type="entry name" value="HEPTAHELICAL TRANSMEMBRANE PROTEIN 1"/>
    <property type="match status" value="1"/>
</dbReference>
<evidence type="ECO:0000256" key="5">
    <source>
        <dbReference type="ARBA" id="ARBA00023136"/>
    </source>
</evidence>
<feature type="transmembrane region" description="Helical" evidence="8">
    <location>
        <begin position="308"/>
        <end position="328"/>
    </location>
</feature>
<keyword evidence="6" id="KW-0479">Metal-binding</keyword>
<keyword evidence="5 8" id="KW-0472">Membrane</keyword>
<feature type="compositionally biased region" description="Polar residues" evidence="7">
    <location>
        <begin position="12"/>
        <end position="26"/>
    </location>
</feature>
<keyword evidence="2 8" id="KW-0812">Transmembrane</keyword>
<keyword evidence="10" id="KW-1185">Reference proteome</keyword>
<dbReference type="eggNOG" id="KOG0748">
    <property type="taxonomic scope" value="Eukaryota"/>
</dbReference>
<evidence type="ECO:0000313" key="10">
    <source>
        <dbReference type="Proteomes" id="UP000029120"/>
    </source>
</evidence>
<dbReference type="Proteomes" id="UP000029120">
    <property type="component" value="Chromosome 8"/>
</dbReference>
<protein>
    <recommendedName>
        <fullName evidence="11">Heptahelical transmembrane protein 1</fullName>
    </recommendedName>
</protein>
<evidence type="ECO:0000256" key="3">
    <source>
        <dbReference type="ARBA" id="ARBA00022989"/>
    </source>
</evidence>
<evidence type="ECO:0000256" key="8">
    <source>
        <dbReference type="SAM" id="Phobius"/>
    </source>
</evidence>
<dbReference type="OMA" id="IGNACDY"/>
<evidence type="ECO:0000313" key="9">
    <source>
        <dbReference type="EMBL" id="KFK26238.1"/>
    </source>
</evidence>
<comment type="subcellular location">
    <subcellularLocation>
        <location evidence="1">Membrane</location>
        <topology evidence="1">Multi-pass membrane protein</topology>
    </subcellularLocation>
</comment>
<evidence type="ECO:0000256" key="2">
    <source>
        <dbReference type="ARBA" id="ARBA00022692"/>
    </source>
</evidence>
<evidence type="ECO:0000256" key="1">
    <source>
        <dbReference type="ARBA" id="ARBA00004141"/>
    </source>
</evidence>
<dbReference type="GO" id="GO:0009788">
    <property type="term" value="P:negative regulation of abscisic acid-activated signaling pathway"/>
    <property type="evidence" value="ECO:0007669"/>
    <property type="project" value="EnsemblPlants"/>
</dbReference>
<dbReference type="AlphaFoldDB" id="A0A087G8N6"/>
<keyword evidence="6" id="KW-0862">Zinc</keyword>
<feature type="binding site" evidence="6">
    <location>
        <position position="310"/>
    </location>
    <ligand>
        <name>Zn(2+)</name>
        <dbReference type="ChEBI" id="CHEBI:29105"/>
    </ligand>
</feature>
<dbReference type="GO" id="GO:0009744">
    <property type="term" value="P:response to sucrose"/>
    <property type="evidence" value="ECO:0007669"/>
    <property type="project" value="EnsemblPlants"/>
</dbReference>
<dbReference type="Pfam" id="PF03006">
    <property type="entry name" value="HlyIII"/>
    <property type="match status" value="1"/>
</dbReference>
<feature type="transmembrane region" description="Helical" evidence="8">
    <location>
        <begin position="269"/>
        <end position="287"/>
    </location>
</feature>
<evidence type="ECO:0000256" key="7">
    <source>
        <dbReference type="SAM" id="MobiDB-lite"/>
    </source>
</evidence>
<organism evidence="9 10">
    <name type="scientific">Arabis alpina</name>
    <name type="common">Alpine rock-cress</name>
    <dbReference type="NCBI Taxonomy" id="50452"/>
    <lineage>
        <taxon>Eukaryota</taxon>
        <taxon>Viridiplantae</taxon>
        <taxon>Streptophyta</taxon>
        <taxon>Embryophyta</taxon>
        <taxon>Tracheophyta</taxon>
        <taxon>Spermatophyta</taxon>
        <taxon>Magnoliopsida</taxon>
        <taxon>eudicotyledons</taxon>
        <taxon>Gunneridae</taxon>
        <taxon>Pentapetalae</taxon>
        <taxon>rosids</taxon>
        <taxon>malvids</taxon>
        <taxon>Brassicales</taxon>
        <taxon>Brassicaceae</taxon>
        <taxon>Arabideae</taxon>
        <taxon>Arabis</taxon>
    </lineage>
</organism>
<name>A0A087G8N6_ARAAL</name>
<feature type="transmembrane region" description="Helical" evidence="8">
    <location>
        <begin position="101"/>
        <end position="121"/>
    </location>
</feature>
<feature type="transmembrane region" description="Helical" evidence="8">
    <location>
        <begin position="236"/>
        <end position="257"/>
    </location>
</feature>
<feature type="compositionally biased region" description="Basic and acidic residues" evidence="7">
    <location>
        <begin position="1"/>
        <end position="10"/>
    </location>
</feature>
<dbReference type="GO" id="GO:0016020">
    <property type="term" value="C:membrane"/>
    <property type="evidence" value="ECO:0007669"/>
    <property type="project" value="UniProtKB-SubCell"/>
</dbReference>
<dbReference type="Gramene" id="KFK26238">
    <property type="protein sequence ID" value="KFK26238"/>
    <property type="gene ID" value="AALP_AA8G221100"/>
</dbReference>
<proteinExistence type="predicted"/>
<feature type="transmembrane region" description="Helical" evidence="8">
    <location>
        <begin position="204"/>
        <end position="224"/>
    </location>
</feature>
<evidence type="ECO:0000256" key="4">
    <source>
        <dbReference type="ARBA" id="ARBA00023016"/>
    </source>
</evidence>
<dbReference type="GO" id="GO:0046872">
    <property type="term" value="F:metal ion binding"/>
    <property type="evidence" value="ECO:0007669"/>
    <property type="project" value="UniProtKB-KW"/>
</dbReference>
<dbReference type="PANTHER" id="PTHR20855">
    <property type="entry name" value="ADIPOR/PROGESTIN RECEPTOR-RELATED"/>
    <property type="match status" value="1"/>
</dbReference>
<feature type="transmembrane region" description="Helical" evidence="8">
    <location>
        <begin position="141"/>
        <end position="165"/>
    </location>
</feature>
<feature type="transmembrane region" description="Helical" evidence="8">
    <location>
        <begin position="177"/>
        <end position="198"/>
    </location>
</feature>
<dbReference type="GO" id="GO:0038023">
    <property type="term" value="F:signaling receptor activity"/>
    <property type="evidence" value="ECO:0007669"/>
    <property type="project" value="TreeGrafter"/>
</dbReference>
<sequence length="336" mass="38206">MEQGGQKDEAETVSSCANGKCNSNSKIVPGDEHDGDESSGGGNKRRRKRKSQKTTKRHVLMSFSELPDYMKDNEYILNYYRADWSIRDAFFSVFSFHNESLNVWTHLIGFILFVGLTVANITHHDKFFPVDAKSPGHVTRWPFFVFLAGSMFCLLASSICHLFCCHSHDLNVFLLRIDYAGITAMIITSFFPPIFYIFQCTPRWYFIYLAGITLMGTFTIITLFTPSLSSPKYRAFRALLFASMGLFGIVPAIHALVVNWGNPQRNVTLMYELAMAVFYLVGTGFYVGRVPERLKPGWFDRVGHSHQIFHVFVLLGALSHYAAALLFLDWRDHVGC</sequence>
<dbReference type="EMBL" id="CM002876">
    <property type="protein sequence ID" value="KFK26238.1"/>
    <property type="molecule type" value="Genomic_DNA"/>
</dbReference>
<dbReference type="OrthoDB" id="529367at2759"/>
<keyword evidence="4" id="KW-0346">Stress response</keyword>
<evidence type="ECO:0000256" key="6">
    <source>
        <dbReference type="PIRSR" id="PIRSR604254-1"/>
    </source>
</evidence>
<reference evidence="10" key="1">
    <citation type="journal article" date="2015" name="Nat. Plants">
        <title>Genome expansion of Arabis alpina linked with retrotransposition and reduced symmetric DNA methylation.</title>
        <authorList>
            <person name="Willing E.M."/>
            <person name="Rawat V."/>
            <person name="Mandakova T."/>
            <person name="Maumus F."/>
            <person name="James G.V."/>
            <person name="Nordstroem K.J."/>
            <person name="Becker C."/>
            <person name="Warthmann N."/>
            <person name="Chica C."/>
            <person name="Szarzynska B."/>
            <person name="Zytnicki M."/>
            <person name="Albani M.C."/>
            <person name="Kiefer C."/>
            <person name="Bergonzi S."/>
            <person name="Castaings L."/>
            <person name="Mateos J.L."/>
            <person name="Berns M.C."/>
            <person name="Bujdoso N."/>
            <person name="Piofczyk T."/>
            <person name="de Lorenzo L."/>
            <person name="Barrero-Sicilia C."/>
            <person name="Mateos I."/>
            <person name="Piednoel M."/>
            <person name="Hagmann J."/>
            <person name="Chen-Min-Tao R."/>
            <person name="Iglesias-Fernandez R."/>
            <person name="Schuster S.C."/>
            <person name="Alonso-Blanco C."/>
            <person name="Roudier F."/>
            <person name="Carbonero P."/>
            <person name="Paz-Ares J."/>
            <person name="Davis S.J."/>
            <person name="Pecinka A."/>
            <person name="Quesneville H."/>
            <person name="Colot V."/>
            <person name="Lysak M.A."/>
            <person name="Weigel D."/>
            <person name="Coupland G."/>
            <person name="Schneeberger K."/>
        </authorList>
    </citation>
    <scope>NUCLEOTIDE SEQUENCE [LARGE SCALE GENOMIC DNA]</scope>
    <source>
        <strain evidence="10">cv. Pajares</strain>
    </source>
</reference>
<keyword evidence="3 8" id="KW-1133">Transmembrane helix</keyword>
<feature type="compositionally biased region" description="Basic residues" evidence="7">
    <location>
        <begin position="43"/>
        <end position="56"/>
    </location>
</feature>
<feature type="binding site" evidence="6">
    <location>
        <position position="161"/>
    </location>
    <ligand>
        <name>Zn(2+)</name>
        <dbReference type="ChEBI" id="CHEBI:29105"/>
    </ligand>
</feature>
<gene>
    <name evidence="9" type="ordered locus">AALP_Aa8g221100</name>
</gene>
<dbReference type="GO" id="GO:0009725">
    <property type="term" value="P:response to hormone"/>
    <property type="evidence" value="ECO:0007669"/>
    <property type="project" value="EnsemblPlants"/>
</dbReference>
<dbReference type="GO" id="GO:0009651">
    <property type="term" value="P:response to salt stress"/>
    <property type="evidence" value="ECO:0007669"/>
    <property type="project" value="EnsemblPlants"/>
</dbReference>
<feature type="region of interest" description="Disordered" evidence="7">
    <location>
        <begin position="1"/>
        <end position="56"/>
    </location>
</feature>
<evidence type="ECO:0008006" key="11">
    <source>
        <dbReference type="Google" id="ProtNLM"/>
    </source>
</evidence>